<proteinExistence type="predicted"/>
<dbReference type="Gene3D" id="3.50.40.10">
    <property type="entry name" value="Phenylalanyl-trna Synthetase, Chain B, domain 3"/>
    <property type="match status" value="1"/>
</dbReference>
<keyword evidence="3" id="KW-1185">Reference proteome</keyword>
<dbReference type="Pfam" id="PF03483">
    <property type="entry name" value="B3_4"/>
    <property type="match status" value="1"/>
</dbReference>
<sequence>MKKFIIEQPFWDLFPNAKIAIIVANGVNNHYPENNGEFKKILRLAQQEGEKFLTEAEFAKNKVVSVWREAFQKFKTKKGARCSIEAMLKRIGGDNPVGNINPLVDIYNSISLRYALPCGGENIDAFDGDVKLTLADGGEYFVTYGSGESAPPYPGEVVYKDNSGAICRCWNWRESERTMLTDDTINAFLIIENVDTEREDVLKEAINELKDLSEKMLGGTYEIHILDINNKEVVVEK</sequence>
<gene>
    <name evidence="2" type="ORF">BBG48_010210</name>
</gene>
<dbReference type="PANTHER" id="PTHR39209">
    <property type="match status" value="1"/>
</dbReference>
<dbReference type="SUPFAM" id="SSF56037">
    <property type="entry name" value="PheT/TilS domain"/>
    <property type="match status" value="1"/>
</dbReference>
<protein>
    <recommendedName>
        <fullName evidence="1">B3/B4 tRNA-binding domain-containing protein</fullName>
    </recommendedName>
</protein>
<name>A0A371IIV2_9FIRM</name>
<dbReference type="InterPro" id="IPR020825">
    <property type="entry name" value="Phe-tRNA_synthase-like_B3/B4"/>
</dbReference>
<dbReference type="PANTHER" id="PTHR39209:SF2">
    <property type="entry name" value="CYTOPLASMIC PROTEIN"/>
    <property type="match status" value="1"/>
</dbReference>
<evidence type="ECO:0000313" key="3">
    <source>
        <dbReference type="Proteomes" id="UP000093352"/>
    </source>
</evidence>
<accession>A0A371IIV2</accession>
<dbReference type="Proteomes" id="UP000093352">
    <property type="component" value="Unassembled WGS sequence"/>
</dbReference>
<dbReference type="AlphaFoldDB" id="A0A371IIV2"/>
<evidence type="ECO:0000313" key="2">
    <source>
        <dbReference type="EMBL" id="RDY20406.1"/>
    </source>
</evidence>
<feature type="domain" description="B3/B4 tRNA-binding" evidence="1">
    <location>
        <begin position="65"/>
        <end position="214"/>
    </location>
</feature>
<dbReference type="RefSeq" id="WP_068913887.1">
    <property type="nucleotide sequence ID" value="NZ_MBEW02000042.1"/>
</dbReference>
<evidence type="ECO:0000259" key="1">
    <source>
        <dbReference type="SMART" id="SM00873"/>
    </source>
</evidence>
<organism evidence="2 3">
    <name type="scientific">Criibacterium bergeronii</name>
    <dbReference type="NCBI Taxonomy" id="1871336"/>
    <lineage>
        <taxon>Bacteria</taxon>
        <taxon>Bacillati</taxon>
        <taxon>Bacillota</taxon>
        <taxon>Clostridia</taxon>
        <taxon>Peptostreptococcales</taxon>
        <taxon>Filifactoraceae</taxon>
        <taxon>Criibacterium</taxon>
    </lineage>
</organism>
<comment type="caution">
    <text evidence="2">The sequence shown here is derived from an EMBL/GenBank/DDBJ whole genome shotgun (WGS) entry which is preliminary data.</text>
</comment>
<dbReference type="STRING" id="1871336.BBG48_04540"/>
<dbReference type="SMART" id="SM00873">
    <property type="entry name" value="B3_4"/>
    <property type="match status" value="1"/>
</dbReference>
<dbReference type="EMBL" id="MBEW02000042">
    <property type="protein sequence ID" value="RDY20406.1"/>
    <property type="molecule type" value="Genomic_DNA"/>
</dbReference>
<dbReference type="InterPro" id="IPR005146">
    <property type="entry name" value="B3/B4_tRNA-bd"/>
</dbReference>
<reference evidence="2 3" key="1">
    <citation type="journal article" date="2016" name="Genome Announc.">
        <title>Draft Genome Sequence of Criibacterium bergeronii gen. nov., sp. nov., Strain CCRI-22567T, Isolated from a Vaginal Sample from a Woman with Bacterial Vaginosis.</title>
        <authorList>
            <person name="Maheux A.F."/>
            <person name="Berube E."/>
            <person name="Boudreau D.K."/>
            <person name="Raymond F."/>
            <person name="Corbeil J."/>
            <person name="Roy P.H."/>
            <person name="Boissinot M."/>
            <person name="Omar R.F."/>
        </authorList>
    </citation>
    <scope>NUCLEOTIDE SEQUENCE [LARGE SCALE GENOMIC DNA]</scope>
    <source>
        <strain evidence="2 3">CCRI-22567</strain>
    </source>
</reference>
<dbReference type="GO" id="GO:0004826">
    <property type="term" value="F:phenylalanine-tRNA ligase activity"/>
    <property type="evidence" value="ECO:0007669"/>
    <property type="project" value="InterPro"/>
</dbReference>
<dbReference type="GO" id="GO:0003723">
    <property type="term" value="F:RNA binding"/>
    <property type="evidence" value="ECO:0007669"/>
    <property type="project" value="InterPro"/>
</dbReference>